<dbReference type="RefSeq" id="WP_079728618.1">
    <property type="nucleotide sequence ID" value="NZ_FUZP01000003.1"/>
</dbReference>
<protein>
    <submittedName>
        <fullName evidence="1">Uncharacterized protein</fullName>
    </submittedName>
</protein>
<dbReference type="OrthoDB" id="3296614at2"/>
<dbReference type="AlphaFoldDB" id="A0A1T5KXB8"/>
<evidence type="ECO:0000313" key="1">
    <source>
        <dbReference type="EMBL" id="SKC68105.1"/>
    </source>
</evidence>
<sequence length="132" mass="14923">MQDEISISACASAPPDRRVFYRDIKPYDVPDSLDALVGPAEGTLALPHHVYWGPEHVFDLSNEWDRVDAYKAVLCEGRTEDMTRLLNGRILRELWPEMSIPTRLRVLWESRFPTLARSAAPACAERLVADTG</sequence>
<evidence type="ECO:0000313" key="2">
    <source>
        <dbReference type="Proteomes" id="UP000190857"/>
    </source>
</evidence>
<proteinExistence type="predicted"/>
<keyword evidence="2" id="KW-1185">Reference proteome</keyword>
<dbReference type="Proteomes" id="UP000190857">
    <property type="component" value="Unassembled WGS sequence"/>
</dbReference>
<accession>A0A1T5KXB8</accession>
<reference evidence="1 2" key="1">
    <citation type="submission" date="2017-02" db="EMBL/GenBank/DDBJ databases">
        <authorList>
            <person name="Peterson S.W."/>
        </authorList>
    </citation>
    <scope>NUCLEOTIDE SEQUENCE [LARGE SCALE GENOMIC DNA]</scope>
    <source>
        <strain evidence="1 2">VKM Ac-2059</strain>
    </source>
</reference>
<name>A0A1T5KXB8_9MICO</name>
<dbReference type="EMBL" id="FUZP01000003">
    <property type="protein sequence ID" value="SKC68105.1"/>
    <property type="molecule type" value="Genomic_DNA"/>
</dbReference>
<dbReference type="STRING" id="123320.SAMN06309945_2588"/>
<gene>
    <name evidence="1" type="ORF">SAMN06309945_2588</name>
</gene>
<organism evidence="1 2">
    <name type="scientific">Okibacterium fritillariae</name>
    <dbReference type="NCBI Taxonomy" id="123320"/>
    <lineage>
        <taxon>Bacteria</taxon>
        <taxon>Bacillati</taxon>
        <taxon>Actinomycetota</taxon>
        <taxon>Actinomycetes</taxon>
        <taxon>Micrococcales</taxon>
        <taxon>Microbacteriaceae</taxon>
        <taxon>Okibacterium</taxon>
    </lineage>
</organism>